<dbReference type="RefSeq" id="XP_058975071.1">
    <property type="nucleotide sequence ID" value="XM_059119088.1"/>
</dbReference>
<dbReference type="SMART" id="SM00490">
    <property type="entry name" value="HELICc"/>
    <property type="match status" value="1"/>
</dbReference>
<evidence type="ECO:0000256" key="4">
    <source>
        <dbReference type="ARBA" id="ARBA00022840"/>
    </source>
</evidence>
<evidence type="ECO:0000256" key="3">
    <source>
        <dbReference type="ARBA" id="ARBA00022806"/>
    </source>
</evidence>
<dbReference type="InterPro" id="IPR001650">
    <property type="entry name" value="Helicase_C-like"/>
</dbReference>
<evidence type="ECO:0000259" key="7">
    <source>
        <dbReference type="PROSITE" id="PS51194"/>
    </source>
</evidence>
<evidence type="ECO:0000313" key="9">
    <source>
        <dbReference type="RefSeq" id="XP_058975071.1"/>
    </source>
</evidence>
<dbReference type="Pfam" id="PF24485">
    <property type="entry name" value="zf-C2H2_DHX34"/>
    <property type="match status" value="1"/>
</dbReference>
<sequence>MDKSKGKHRQDAEEKTNLIDFSFCDHKSAFDHLLLSNDQRNSLIEDRNDFWKFVNKYEAMLKNMGQPVLPQPLEDGDDLAAATSKTNKLHCIPIRLNEEAKKNRHFSDHHRKYSTGGGGDVTALREKQLQEIILIYLDFKQKERFAKIKKLRKTQQNLPIFKYKDALKKSLDETNVLIIAGDTGCGKSTQVPQYLYEFGYKSIACTQPRRLACISLSKRVAHEMLDDYGSTVGFQIRFEKNKTQHTNILFITEGLLLRQLALECNLEQYDVLILDEIHERNLYGDFLLGVTKCLLRAKPTLKLILMSATINVELFHNYFKDEGAKLLQVPGRLYPIKTVYMPPPSLELQAKTSSRSQKSSGRLDPAPFVQVLSLIDEKYSTTERGDVLIFVSGVNEITTVCDAAKEYAEQQSHWIILPLHSGLSLAEQDKVFDYAPEGMRKCIVSTNIAETSLTVDGIRFVVDSGKVKEMSYDASCKGQRLKEFWVSKSSAEQRKGRAGRTGPGTCFRLFSEKQYDAFEPYPTPEIFRVPLDSILLQMVSMGLPNVRQFPFIESPDEESIEQTILGLKQHNAFTPDEKITALGKSLTNLPVEITIGKMLLMGCVFPDVEKILTLAAVMSVQNPFTNRAYTDPKCEEARSALESDQGDIFTLLRAYHEWLLIKWENRESTRKWCHKLGIEEQRFYEITKLRNQFQNILESCNMTSNTSNEDNLTSSERAKRHGEVRMLKAIKRKQKYQEPRKRKVLKHHTRDGEEDFDDADDDIRDVDFRLYNDAAKLEVLLKSSKTDKLRDVLLLKLIIVSGFYPQIAVSDEFNYCKGGSQQFFHTFLKPFISIHPNSYFAKCFDILKLNDSDILEKPAYYLPKQALSEAHQVLCYQNLLETAKPYLMNCVRMPAAQSLLLFSYSVETNASITRIICDSWLCLEFPTPEVGCELLCRAIKLRRLWNKLLMDKLTDLELSVDHPKNTTDNKQLQEDLWYDLIKFMSLNVAYTIKRLLPADLKNLYNHQPLEDINNCKINPFAKDYEMTPNTEKGGINIAENYIYNCLQEQQWCIIMDNELSQHTWTCSYCDYEMDFNVIEKLIHKQTCKERHKSSATNERKSSNEPATTSTSGSNRNKIKYNCTICSKELYLSQIDILKHKKVCSNK</sequence>
<dbReference type="PROSITE" id="PS51194">
    <property type="entry name" value="HELICASE_CTER"/>
    <property type="match status" value="1"/>
</dbReference>
<evidence type="ECO:0000256" key="2">
    <source>
        <dbReference type="ARBA" id="ARBA00022801"/>
    </source>
</evidence>
<dbReference type="Gene3D" id="1.20.120.1080">
    <property type="match status" value="1"/>
</dbReference>
<dbReference type="SUPFAM" id="SSF52540">
    <property type="entry name" value="P-loop containing nucleoside triphosphate hydrolases"/>
    <property type="match status" value="1"/>
</dbReference>
<dbReference type="InterPro" id="IPR014001">
    <property type="entry name" value="Helicase_ATP-bd"/>
</dbReference>
<feature type="domain" description="Helicase ATP-binding" evidence="6">
    <location>
        <begin position="168"/>
        <end position="328"/>
    </location>
</feature>
<dbReference type="SMART" id="SM00847">
    <property type="entry name" value="HA2"/>
    <property type="match status" value="1"/>
</dbReference>
<dbReference type="PROSITE" id="PS51192">
    <property type="entry name" value="HELICASE_ATP_BIND_1"/>
    <property type="match status" value="1"/>
</dbReference>
<evidence type="ECO:0000256" key="5">
    <source>
        <dbReference type="SAM" id="MobiDB-lite"/>
    </source>
</evidence>
<keyword evidence="2" id="KW-0378">Hydrolase</keyword>
<dbReference type="CDD" id="cd17979">
    <property type="entry name" value="DEXHc_DHX34"/>
    <property type="match status" value="1"/>
</dbReference>
<dbReference type="CDD" id="cd18791">
    <property type="entry name" value="SF2_C_RHA"/>
    <property type="match status" value="1"/>
</dbReference>
<name>A0ABM3UNH0_MUSDO</name>
<dbReference type="GeneID" id="101894732"/>
<evidence type="ECO:0000313" key="8">
    <source>
        <dbReference type="Proteomes" id="UP001652621"/>
    </source>
</evidence>
<feature type="region of interest" description="Disordered" evidence="5">
    <location>
        <begin position="1092"/>
        <end position="1113"/>
    </location>
</feature>
<dbReference type="Gene3D" id="3.40.50.300">
    <property type="entry name" value="P-loop containing nucleotide triphosphate hydrolases"/>
    <property type="match status" value="2"/>
</dbReference>
<dbReference type="Proteomes" id="UP001652621">
    <property type="component" value="Unplaced"/>
</dbReference>
<accession>A0ABM3UNH0</accession>
<dbReference type="InterPro" id="IPR011545">
    <property type="entry name" value="DEAD/DEAH_box_helicase_dom"/>
</dbReference>
<gene>
    <name evidence="9" type="primary">LOC101894732</name>
</gene>
<evidence type="ECO:0000259" key="6">
    <source>
        <dbReference type="PROSITE" id="PS51192"/>
    </source>
</evidence>
<evidence type="ECO:0000256" key="1">
    <source>
        <dbReference type="ARBA" id="ARBA00022741"/>
    </source>
</evidence>
<keyword evidence="4" id="KW-0067">ATP-binding</keyword>
<dbReference type="PANTHER" id="PTHR18934">
    <property type="entry name" value="ATP-DEPENDENT RNA HELICASE"/>
    <property type="match status" value="1"/>
</dbReference>
<dbReference type="InterPro" id="IPR027417">
    <property type="entry name" value="P-loop_NTPase"/>
</dbReference>
<dbReference type="GO" id="GO:0004386">
    <property type="term" value="F:helicase activity"/>
    <property type="evidence" value="ECO:0007669"/>
    <property type="project" value="UniProtKB-KW"/>
</dbReference>
<dbReference type="Pfam" id="PF07717">
    <property type="entry name" value="OB_NTP_bind"/>
    <property type="match status" value="1"/>
</dbReference>
<organism evidence="8 9">
    <name type="scientific">Musca domestica</name>
    <name type="common">House fly</name>
    <dbReference type="NCBI Taxonomy" id="7370"/>
    <lineage>
        <taxon>Eukaryota</taxon>
        <taxon>Metazoa</taxon>
        <taxon>Ecdysozoa</taxon>
        <taxon>Arthropoda</taxon>
        <taxon>Hexapoda</taxon>
        <taxon>Insecta</taxon>
        <taxon>Pterygota</taxon>
        <taxon>Neoptera</taxon>
        <taxon>Endopterygota</taxon>
        <taxon>Diptera</taxon>
        <taxon>Brachycera</taxon>
        <taxon>Muscomorpha</taxon>
        <taxon>Muscoidea</taxon>
        <taxon>Muscidae</taxon>
        <taxon>Musca</taxon>
    </lineage>
</organism>
<reference evidence="9" key="1">
    <citation type="submission" date="2025-08" db="UniProtKB">
        <authorList>
            <consortium name="RefSeq"/>
        </authorList>
    </citation>
    <scope>IDENTIFICATION</scope>
    <source>
        <strain evidence="9">Aabys</strain>
        <tissue evidence="9">Whole body</tissue>
    </source>
</reference>
<dbReference type="InterPro" id="IPR056382">
    <property type="entry name" value="DHX34_Znf-C2H2"/>
</dbReference>
<keyword evidence="3 9" id="KW-0347">Helicase</keyword>
<dbReference type="Pfam" id="PF21010">
    <property type="entry name" value="HA2_C"/>
    <property type="match status" value="1"/>
</dbReference>
<dbReference type="InterPro" id="IPR011709">
    <property type="entry name" value="DEAD-box_helicase_OB_fold"/>
</dbReference>
<dbReference type="Pfam" id="PF00271">
    <property type="entry name" value="Helicase_C"/>
    <property type="match status" value="1"/>
</dbReference>
<protein>
    <submittedName>
        <fullName evidence="9">Probable ATP-dependent RNA helicase DHX34</fullName>
    </submittedName>
</protein>
<keyword evidence="1" id="KW-0547">Nucleotide-binding</keyword>
<proteinExistence type="predicted"/>
<feature type="domain" description="Helicase C-terminal" evidence="7">
    <location>
        <begin position="374"/>
        <end position="542"/>
    </location>
</feature>
<keyword evidence="8" id="KW-1185">Reference proteome</keyword>
<dbReference type="InterPro" id="IPR007502">
    <property type="entry name" value="Helicase-assoc_dom"/>
</dbReference>
<feature type="compositionally biased region" description="Polar residues" evidence="5">
    <location>
        <begin position="1103"/>
        <end position="1113"/>
    </location>
</feature>
<dbReference type="SMART" id="SM00487">
    <property type="entry name" value="DEXDc"/>
    <property type="match status" value="1"/>
</dbReference>
<dbReference type="PANTHER" id="PTHR18934:SF221">
    <property type="entry name" value="ATP-DEPENDENT RNA HELICASE DHX34-RELATED"/>
    <property type="match status" value="1"/>
</dbReference>
<dbReference type="Pfam" id="PF00270">
    <property type="entry name" value="DEAD"/>
    <property type="match status" value="1"/>
</dbReference>